<evidence type="ECO:0000256" key="8">
    <source>
        <dbReference type="ARBA" id="ARBA00022737"/>
    </source>
</evidence>
<dbReference type="InterPro" id="IPR019574">
    <property type="entry name" value="NADH_UbQ_OxRdtase_Gsu_4Fe4S-bd"/>
</dbReference>
<evidence type="ECO:0008006" key="21">
    <source>
        <dbReference type="Google" id="ProtNLM"/>
    </source>
</evidence>
<gene>
    <name evidence="19" type="ORF">ADN01_05470</name>
</gene>
<dbReference type="CDD" id="cd00207">
    <property type="entry name" value="fer2"/>
    <property type="match status" value="1"/>
</dbReference>
<comment type="cofactor">
    <cofactor evidence="1">
        <name>[4Fe-4S] cluster</name>
        <dbReference type="ChEBI" id="CHEBI:49883"/>
    </cofactor>
</comment>
<feature type="domain" description="4Fe-4S His(Cys)3-ligated-type" evidence="18">
    <location>
        <begin position="78"/>
        <end position="118"/>
    </location>
</feature>
<evidence type="ECO:0000256" key="13">
    <source>
        <dbReference type="ARBA" id="ARBA00023136"/>
    </source>
</evidence>
<dbReference type="Pfam" id="PF00384">
    <property type="entry name" value="Molybdopterin"/>
    <property type="match status" value="1"/>
</dbReference>
<evidence type="ECO:0000256" key="12">
    <source>
        <dbReference type="ARBA" id="ARBA00023027"/>
    </source>
</evidence>
<dbReference type="RefSeq" id="WP_062418198.1">
    <property type="nucleotide sequence ID" value="NZ_DF967974.1"/>
</dbReference>
<organism evidence="19 20">
    <name type="scientific">Levilinea saccharolytica</name>
    <dbReference type="NCBI Taxonomy" id="229921"/>
    <lineage>
        <taxon>Bacteria</taxon>
        <taxon>Bacillati</taxon>
        <taxon>Chloroflexota</taxon>
        <taxon>Anaerolineae</taxon>
        <taxon>Anaerolineales</taxon>
        <taxon>Anaerolineaceae</taxon>
        <taxon>Levilinea</taxon>
    </lineage>
</organism>
<evidence type="ECO:0000256" key="3">
    <source>
        <dbReference type="ARBA" id="ARBA00005404"/>
    </source>
</evidence>
<dbReference type="Gene3D" id="3.40.50.740">
    <property type="match status" value="1"/>
</dbReference>
<comment type="caution">
    <text evidence="19">The sequence shown here is derived from an EMBL/GenBank/DDBJ whole genome shotgun (WGS) entry which is preliminary data.</text>
</comment>
<dbReference type="Proteomes" id="UP000050501">
    <property type="component" value="Unassembled WGS sequence"/>
</dbReference>
<keyword evidence="11" id="KW-0411">Iron-sulfur</keyword>
<dbReference type="InterPro" id="IPR050123">
    <property type="entry name" value="Prok_molybdopt-oxidoreductase"/>
</dbReference>
<evidence type="ECO:0000256" key="2">
    <source>
        <dbReference type="ARBA" id="ARBA00004370"/>
    </source>
</evidence>
<dbReference type="InterPro" id="IPR001041">
    <property type="entry name" value="2Fe-2S_ferredoxin-type"/>
</dbReference>
<dbReference type="GO" id="GO:0046872">
    <property type="term" value="F:metal ion binding"/>
    <property type="evidence" value="ECO:0007669"/>
    <property type="project" value="UniProtKB-KW"/>
</dbReference>
<evidence type="ECO:0000256" key="14">
    <source>
        <dbReference type="ARBA" id="ARBA00034078"/>
    </source>
</evidence>
<feature type="domain" description="4Fe-4S Mo/W bis-MGD-type" evidence="17">
    <location>
        <begin position="219"/>
        <end position="275"/>
    </location>
</feature>
<dbReference type="InterPro" id="IPR054351">
    <property type="entry name" value="NADH_UbQ_OxRdtase_ferredoxin"/>
</dbReference>
<sequence>MITLTIDGKKIEVTEGTTVLRAAQANGLNIPTLCDHPNLTPYGGCRLCLVEVEGARTLQPSCTLPATNNMVVFTDNERIRSARKFVLTMIFSERNHFCPFCQVSGGDCELQNAAYEQEMTHWPIQPAWTTYPVDASHPYFVLDHNRCILCRRCVRACGELAGNFTLGFEERGAKSFLVADLGVPLGESSCISCGTCVQICPTGALIDRSSAYRGRETQVERHPSICTGCSVGCTLDVLVRDNNMMRIEGDWTSELNGGVICKTGRFLPTVEDRTRIVTPLVRRDGKLVAATWEQALDAVAAEMKAQGSKVAALASPRLSAESLHAFKQIFKDHLAASTVTTTDECAATANLVKTAAALGHAFEGKLEDLHTADCFLLLDEDIVADHEVAGFFIKRSLPLGASLVLVNEGAHPLDLNADANLKFKKGTLAAVIQGLRAALAQNHTAVSDAAAQTGIAADTFLQAAQKLSEAEKPVIVFGKNLVSQGEALVQAVIELAEAAHASLLSTKGQANSLTAALFGLSAPLNLQDIKAVYVALGDEEPSRKLTQQLEKAPFLVVQAAYTSQLSGMAHVVLPAQTAFEQAGSYLNLDGRLQKSEAALQCTEDVRANLEILQALAAHLGAAINLNSWSAELNTAASPVALVL</sequence>
<evidence type="ECO:0000256" key="10">
    <source>
        <dbReference type="ARBA" id="ARBA00023004"/>
    </source>
</evidence>
<evidence type="ECO:0000256" key="1">
    <source>
        <dbReference type="ARBA" id="ARBA00001966"/>
    </source>
</evidence>
<evidence type="ECO:0000259" key="18">
    <source>
        <dbReference type="PROSITE" id="PS51839"/>
    </source>
</evidence>
<dbReference type="GO" id="GO:0008137">
    <property type="term" value="F:NADH dehydrogenase (ubiquinone) activity"/>
    <property type="evidence" value="ECO:0007669"/>
    <property type="project" value="InterPro"/>
</dbReference>
<proteinExistence type="inferred from homology"/>
<protein>
    <recommendedName>
        <fullName evidence="21">NADH dehydrogenase</fullName>
    </recommendedName>
</protein>
<keyword evidence="7" id="KW-0479">Metal-binding</keyword>
<dbReference type="PANTHER" id="PTHR43105:SF10">
    <property type="entry name" value="NADH-QUINONE OXIDOREDUCTASE SUBUNIT G"/>
    <property type="match status" value="1"/>
</dbReference>
<dbReference type="InterPro" id="IPR017896">
    <property type="entry name" value="4Fe4S_Fe-S-bd"/>
</dbReference>
<feature type="domain" description="4Fe-4S ferredoxin-type" evidence="16">
    <location>
        <begin position="138"/>
        <end position="169"/>
    </location>
</feature>
<dbReference type="InterPro" id="IPR000283">
    <property type="entry name" value="NADH_UbQ_OxRdtase_75kDa_su_CS"/>
</dbReference>
<evidence type="ECO:0000313" key="19">
    <source>
        <dbReference type="EMBL" id="KPL86897.1"/>
    </source>
</evidence>
<evidence type="ECO:0000259" key="17">
    <source>
        <dbReference type="PROSITE" id="PS51669"/>
    </source>
</evidence>
<evidence type="ECO:0000259" key="15">
    <source>
        <dbReference type="PROSITE" id="PS51085"/>
    </source>
</evidence>
<keyword evidence="6" id="KW-0874">Quinone</keyword>
<keyword evidence="9" id="KW-1278">Translocase</keyword>
<evidence type="ECO:0000256" key="7">
    <source>
        <dbReference type="ARBA" id="ARBA00022723"/>
    </source>
</evidence>
<keyword evidence="20" id="KW-1185">Reference proteome</keyword>
<dbReference type="Pfam" id="PF13510">
    <property type="entry name" value="Fer2_4"/>
    <property type="match status" value="1"/>
</dbReference>
<keyword evidence="12" id="KW-0520">NAD</keyword>
<dbReference type="PANTHER" id="PTHR43105">
    <property type="entry name" value="RESPIRATORY NITRATE REDUCTASE"/>
    <property type="match status" value="1"/>
</dbReference>
<dbReference type="GO" id="GO:0051537">
    <property type="term" value="F:2 iron, 2 sulfur cluster binding"/>
    <property type="evidence" value="ECO:0007669"/>
    <property type="project" value="UniProtKB-KW"/>
</dbReference>
<keyword evidence="10" id="KW-0408">Iron</keyword>
<dbReference type="PROSITE" id="PS00198">
    <property type="entry name" value="4FE4S_FER_1"/>
    <property type="match status" value="1"/>
</dbReference>
<dbReference type="PROSITE" id="PS51085">
    <property type="entry name" value="2FE2S_FER_2"/>
    <property type="match status" value="1"/>
</dbReference>
<accession>A0A0P6Y2T4</accession>
<dbReference type="InterPro" id="IPR017900">
    <property type="entry name" value="4Fe4S_Fe_S_CS"/>
</dbReference>
<dbReference type="EMBL" id="LGCM01000021">
    <property type="protein sequence ID" value="KPL86897.1"/>
    <property type="molecule type" value="Genomic_DNA"/>
</dbReference>
<dbReference type="SMART" id="SM00926">
    <property type="entry name" value="Molybdop_Fe4S4"/>
    <property type="match status" value="1"/>
</dbReference>
<dbReference type="PROSITE" id="PS51379">
    <property type="entry name" value="4FE4S_FER_2"/>
    <property type="match status" value="2"/>
</dbReference>
<dbReference type="FunFam" id="3.30.70.20:FF:000035">
    <property type="entry name" value="Iron hydrogenase 1"/>
    <property type="match status" value="1"/>
</dbReference>
<dbReference type="SUPFAM" id="SSF53706">
    <property type="entry name" value="Formate dehydrogenase/DMSO reductase, domains 1-3"/>
    <property type="match status" value="1"/>
</dbReference>
<dbReference type="SMART" id="SM00929">
    <property type="entry name" value="NADH-G_4Fe-4S_3"/>
    <property type="match status" value="1"/>
</dbReference>
<dbReference type="InterPro" id="IPR006656">
    <property type="entry name" value="Mopterin_OxRdtase"/>
</dbReference>
<name>A0A0P6Y2T4_9CHLR</name>
<keyword evidence="8" id="KW-0677">Repeat</keyword>
<reference evidence="19 20" key="1">
    <citation type="submission" date="2015-07" db="EMBL/GenBank/DDBJ databases">
        <title>Genome sequence of Levilinea saccharolytica DSM 16555.</title>
        <authorList>
            <person name="Hemp J."/>
            <person name="Ward L.M."/>
            <person name="Pace L.A."/>
            <person name="Fischer W.W."/>
        </authorList>
    </citation>
    <scope>NUCLEOTIDE SEQUENCE [LARGE SCALE GENOMIC DNA]</scope>
    <source>
        <strain evidence="19 20">KIBI-1</strain>
    </source>
</reference>
<dbReference type="GO" id="GO:0051539">
    <property type="term" value="F:4 iron, 4 sulfur cluster binding"/>
    <property type="evidence" value="ECO:0007669"/>
    <property type="project" value="UniProtKB-KW"/>
</dbReference>
<dbReference type="STRING" id="229921.ADN01_05470"/>
<dbReference type="Gene3D" id="3.40.228.10">
    <property type="entry name" value="Dimethylsulfoxide Reductase, domain 2"/>
    <property type="match status" value="1"/>
</dbReference>
<dbReference type="PROSITE" id="PS51839">
    <property type="entry name" value="4FE4S_HC3"/>
    <property type="match status" value="1"/>
</dbReference>
<evidence type="ECO:0000313" key="20">
    <source>
        <dbReference type="Proteomes" id="UP000050501"/>
    </source>
</evidence>
<feature type="domain" description="4Fe-4S ferredoxin-type" evidence="16">
    <location>
        <begin position="181"/>
        <end position="211"/>
    </location>
</feature>
<dbReference type="Gene3D" id="3.30.70.20">
    <property type="match status" value="1"/>
</dbReference>
<dbReference type="InterPro" id="IPR036010">
    <property type="entry name" value="2Fe-2S_ferredoxin-like_sf"/>
</dbReference>
<dbReference type="FunFam" id="3.10.20.740:FF:000004">
    <property type="entry name" value="NADH-quinone oxidoreductase"/>
    <property type="match status" value="1"/>
</dbReference>
<evidence type="ECO:0000256" key="5">
    <source>
        <dbReference type="ARBA" id="ARBA00022714"/>
    </source>
</evidence>
<dbReference type="Pfam" id="PF04879">
    <property type="entry name" value="Molybdop_Fe4S4"/>
    <property type="match status" value="1"/>
</dbReference>
<dbReference type="GO" id="GO:0048038">
    <property type="term" value="F:quinone binding"/>
    <property type="evidence" value="ECO:0007669"/>
    <property type="project" value="UniProtKB-KW"/>
</dbReference>
<evidence type="ECO:0000256" key="4">
    <source>
        <dbReference type="ARBA" id="ARBA00022485"/>
    </source>
</evidence>
<keyword evidence="5" id="KW-0001">2Fe-2S</keyword>
<dbReference type="GO" id="GO:0042773">
    <property type="term" value="P:ATP synthesis coupled electron transport"/>
    <property type="evidence" value="ECO:0007669"/>
    <property type="project" value="InterPro"/>
</dbReference>
<dbReference type="InterPro" id="IPR006963">
    <property type="entry name" value="Mopterin_OxRdtase_4Fe-4S_dom"/>
</dbReference>
<comment type="cofactor">
    <cofactor evidence="14">
        <name>[2Fe-2S] cluster</name>
        <dbReference type="ChEBI" id="CHEBI:190135"/>
    </cofactor>
</comment>
<keyword evidence="4" id="KW-0004">4Fe-4S</keyword>
<dbReference type="Pfam" id="PF10588">
    <property type="entry name" value="NADH-G_4Fe-4S_3"/>
    <property type="match status" value="1"/>
</dbReference>
<dbReference type="Gene3D" id="3.10.20.740">
    <property type="match status" value="1"/>
</dbReference>
<dbReference type="AlphaFoldDB" id="A0A0P6Y2T4"/>
<dbReference type="PROSITE" id="PS00641">
    <property type="entry name" value="COMPLEX1_75K_1"/>
    <property type="match status" value="1"/>
</dbReference>
<dbReference type="PROSITE" id="PS51669">
    <property type="entry name" value="4FE4S_MOW_BIS_MGD"/>
    <property type="match status" value="1"/>
</dbReference>
<keyword evidence="13" id="KW-0472">Membrane</keyword>
<dbReference type="SUPFAM" id="SSF54292">
    <property type="entry name" value="2Fe-2S ferredoxin-like"/>
    <property type="match status" value="1"/>
</dbReference>
<evidence type="ECO:0000259" key="16">
    <source>
        <dbReference type="PROSITE" id="PS51379"/>
    </source>
</evidence>
<feature type="domain" description="2Fe-2S ferredoxin-type" evidence="15">
    <location>
        <begin position="1"/>
        <end position="78"/>
    </location>
</feature>
<comment type="subcellular location">
    <subcellularLocation>
        <location evidence="2">Membrane</location>
    </subcellularLocation>
</comment>
<dbReference type="GO" id="GO:0016020">
    <property type="term" value="C:membrane"/>
    <property type="evidence" value="ECO:0007669"/>
    <property type="project" value="UniProtKB-SubCell"/>
</dbReference>
<dbReference type="Gene3D" id="3.30.200.210">
    <property type="match status" value="1"/>
</dbReference>
<evidence type="ECO:0000256" key="6">
    <source>
        <dbReference type="ARBA" id="ARBA00022719"/>
    </source>
</evidence>
<evidence type="ECO:0000256" key="9">
    <source>
        <dbReference type="ARBA" id="ARBA00022967"/>
    </source>
</evidence>
<comment type="similarity">
    <text evidence="3">Belongs to the complex I 75 kDa subunit family.</text>
</comment>
<evidence type="ECO:0000256" key="11">
    <source>
        <dbReference type="ARBA" id="ARBA00023014"/>
    </source>
</evidence>
<dbReference type="OrthoDB" id="9805142at2"/>
<dbReference type="Pfam" id="PF22117">
    <property type="entry name" value="Fer4_Nqo3"/>
    <property type="match status" value="1"/>
</dbReference>
<dbReference type="GO" id="GO:0003954">
    <property type="term" value="F:NADH dehydrogenase activity"/>
    <property type="evidence" value="ECO:0007669"/>
    <property type="project" value="TreeGrafter"/>
</dbReference>
<dbReference type="SUPFAM" id="SSF54862">
    <property type="entry name" value="4Fe-4S ferredoxins"/>
    <property type="match status" value="1"/>
</dbReference>